<reference evidence="8 9" key="1">
    <citation type="submission" date="2018-09" db="EMBL/GenBank/DDBJ databases">
        <title>Whole genome sequencing of Idiomarina andamanensis W-5T (LMG 29773T= JCM 31645T).</title>
        <authorList>
            <person name="Das S.K."/>
        </authorList>
    </citation>
    <scope>NUCLEOTIDE SEQUENCE [LARGE SCALE GENOMIC DNA]</scope>
    <source>
        <strain evidence="8 9">W-5T</strain>
    </source>
</reference>
<evidence type="ECO:0000256" key="1">
    <source>
        <dbReference type="ARBA" id="ARBA00022475"/>
    </source>
</evidence>
<evidence type="ECO:0000256" key="5">
    <source>
        <dbReference type="ARBA" id="ARBA00023239"/>
    </source>
</evidence>
<dbReference type="Gene3D" id="3.30.1490.480">
    <property type="entry name" value="Endolytic murein transglycosylase"/>
    <property type="match status" value="1"/>
</dbReference>
<name>A0AA92EV18_9GAMM</name>
<dbReference type="FunFam" id="3.30.160.60:FF:000242">
    <property type="entry name" value="Endolytic murein transglycosylase"/>
    <property type="match status" value="1"/>
</dbReference>
<dbReference type="NCBIfam" id="TIGR00247">
    <property type="entry name" value="endolytic transglycosylase MltG"/>
    <property type="match status" value="1"/>
</dbReference>
<dbReference type="CDD" id="cd08010">
    <property type="entry name" value="MltG_like"/>
    <property type="match status" value="1"/>
</dbReference>
<proteinExistence type="inferred from homology"/>
<accession>A0AA92EV18</accession>
<dbReference type="PANTHER" id="PTHR30518:SF2">
    <property type="entry name" value="ENDOLYTIC MUREIN TRANSGLYCOSYLASE"/>
    <property type="match status" value="1"/>
</dbReference>
<evidence type="ECO:0000256" key="4">
    <source>
        <dbReference type="ARBA" id="ARBA00023136"/>
    </source>
</evidence>
<dbReference type="PANTHER" id="PTHR30518">
    <property type="entry name" value="ENDOLYTIC MUREIN TRANSGLYCOSYLASE"/>
    <property type="match status" value="1"/>
</dbReference>
<feature type="transmembrane region" description="Helical" evidence="7">
    <location>
        <begin position="21"/>
        <end position="41"/>
    </location>
</feature>
<evidence type="ECO:0000256" key="7">
    <source>
        <dbReference type="HAMAP-Rule" id="MF_02065"/>
    </source>
</evidence>
<evidence type="ECO:0000313" key="8">
    <source>
        <dbReference type="EMBL" id="QGT95154.1"/>
    </source>
</evidence>
<evidence type="ECO:0000256" key="2">
    <source>
        <dbReference type="ARBA" id="ARBA00022692"/>
    </source>
</evidence>
<dbReference type="Pfam" id="PF02618">
    <property type="entry name" value="YceG"/>
    <property type="match status" value="1"/>
</dbReference>
<feature type="site" description="Important for catalytic activity" evidence="7">
    <location>
        <position position="235"/>
    </location>
</feature>
<keyword evidence="4 7" id="KW-0472">Membrane</keyword>
<dbReference type="InterPro" id="IPR003770">
    <property type="entry name" value="MLTG-like"/>
</dbReference>
<dbReference type="EMBL" id="CP032551">
    <property type="protein sequence ID" value="QGT95154.1"/>
    <property type="molecule type" value="Genomic_DNA"/>
</dbReference>
<dbReference type="KEGG" id="panm:D3795_02720"/>
<gene>
    <name evidence="7 8" type="primary">mltG</name>
    <name evidence="8" type="ORF">D3795_02720</name>
</gene>
<keyword evidence="6 7" id="KW-0961">Cell wall biogenesis/degradation</keyword>
<keyword evidence="9" id="KW-1185">Reference proteome</keyword>
<keyword evidence="1 7" id="KW-1003">Cell membrane</keyword>
<organism evidence="8 9">
    <name type="scientific">Pseudidiomarina andamanensis</name>
    <dbReference type="NCBI Taxonomy" id="1940690"/>
    <lineage>
        <taxon>Bacteria</taxon>
        <taxon>Pseudomonadati</taxon>
        <taxon>Pseudomonadota</taxon>
        <taxon>Gammaproteobacteria</taxon>
        <taxon>Alteromonadales</taxon>
        <taxon>Idiomarinaceae</taxon>
        <taxon>Pseudidiomarina</taxon>
    </lineage>
</organism>
<dbReference type="AlphaFoldDB" id="A0AA92EV18"/>
<comment type="catalytic activity">
    <reaction evidence="7">
        <text>a peptidoglycan chain = a peptidoglycan chain with N-acetyl-1,6-anhydromuramyl-[peptide] at the reducing end + a peptidoglycan chain with N-acetylglucosamine at the non-reducing end.</text>
        <dbReference type="EC" id="4.2.2.29"/>
    </reaction>
</comment>
<comment type="function">
    <text evidence="7">Functions as a peptidoglycan terminase that cleaves nascent peptidoglycan strands endolytically to terminate their elongation.</text>
</comment>
<dbReference type="GO" id="GO:0005886">
    <property type="term" value="C:plasma membrane"/>
    <property type="evidence" value="ECO:0007669"/>
    <property type="project" value="UniProtKB-SubCell"/>
</dbReference>
<sequence length="351" mass="39751">MAAASITRGCEHVVFKRFIQIFVSLSVIAVGTVAAALWYSYHQLQQPLALKQSILFEVKRGMHARTILEQLNKQGATIQVTPVYVASRLFDVPQRLQAGVYEIHPADSVATVWRKLRTGDQYLFQVTLVEGRTFAEWLKIIASSERLVLSAVDDKKINIIDVLNQRLGTQHASFEGLLFPDTYHYMAGTKAIEILVKAYERMQSELTEIWAQRSDDLPYEKPYELLIMASIIEKETGIGGERSKVSSVFVNRLRKGMRLQSDPTTIYGIENFNGNLTRAHLRELTPFNTYRIDGLPPTPIAMPSRESLIAAAHPEQTEYYYFVADGTGGHVFSKTLVEHNRAVNRYQRNQG</sequence>
<keyword evidence="2 7" id="KW-0812">Transmembrane</keyword>
<evidence type="ECO:0000313" key="9">
    <source>
        <dbReference type="Proteomes" id="UP000427820"/>
    </source>
</evidence>
<comment type="similarity">
    <text evidence="7">Belongs to the transglycosylase MltG family.</text>
</comment>
<protein>
    <recommendedName>
        <fullName evidence="7">Endolytic murein transglycosylase</fullName>
        <ecNumber evidence="7">4.2.2.29</ecNumber>
    </recommendedName>
    <alternativeName>
        <fullName evidence="7">Peptidoglycan lytic transglycosylase</fullName>
    </alternativeName>
    <alternativeName>
        <fullName evidence="7">Peptidoglycan polymerization terminase</fullName>
    </alternativeName>
</protein>
<keyword evidence="7" id="KW-0997">Cell inner membrane</keyword>
<keyword evidence="5 7" id="KW-0456">Lyase</keyword>
<dbReference type="Gene3D" id="3.30.160.60">
    <property type="entry name" value="Classic Zinc Finger"/>
    <property type="match status" value="1"/>
</dbReference>
<dbReference type="GO" id="GO:0008932">
    <property type="term" value="F:lytic endotransglycosylase activity"/>
    <property type="evidence" value="ECO:0007669"/>
    <property type="project" value="UniProtKB-UniRule"/>
</dbReference>
<dbReference type="Proteomes" id="UP000427820">
    <property type="component" value="Chromosome"/>
</dbReference>
<keyword evidence="3 7" id="KW-1133">Transmembrane helix</keyword>
<comment type="subcellular location">
    <subcellularLocation>
        <location evidence="7">Cell inner membrane</location>
        <topology evidence="7">Single-pass membrane protein</topology>
    </subcellularLocation>
</comment>
<dbReference type="EC" id="4.2.2.29" evidence="7"/>
<dbReference type="GO" id="GO:0009252">
    <property type="term" value="P:peptidoglycan biosynthetic process"/>
    <property type="evidence" value="ECO:0007669"/>
    <property type="project" value="UniProtKB-UniRule"/>
</dbReference>
<dbReference type="HAMAP" id="MF_02065">
    <property type="entry name" value="MltG"/>
    <property type="match status" value="1"/>
</dbReference>
<dbReference type="GO" id="GO:0071555">
    <property type="term" value="P:cell wall organization"/>
    <property type="evidence" value="ECO:0007669"/>
    <property type="project" value="UniProtKB-KW"/>
</dbReference>
<evidence type="ECO:0000256" key="3">
    <source>
        <dbReference type="ARBA" id="ARBA00022989"/>
    </source>
</evidence>
<evidence type="ECO:0000256" key="6">
    <source>
        <dbReference type="ARBA" id="ARBA00023316"/>
    </source>
</evidence>